<organism evidence="1 2">
    <name type="scientific">Aquiflexum balticum DSM 16537</name>
    <dbReference type="NCBI Taxonomy" id="758820"/>
    <lineage>
        <taxon>Bacteria</taxon>
        <taxon>Pseudomonadati</taxon>
        <taxon>Bacteroidota</taxon>
        <taxon>Cytophagia</taxon>
        <taxon>Cytophagales</taxon>
        <taxon>Cyclobacteriaceae</taxon>
        <taxon>Aquiflexum</taxon>
    </lineage>
</organism>
<proteinExistence type="predicted"/>
<keyword evidence="2" id="KW-1185">Reference proteome</keyword>
<evidence type="ECO:0008006" key="3">
    <source>
        <dbReference type="Google" id="ProtNLM"/>
    </source>
</evidence>
<dbReference type="STRING" id="758820.SAMN00777080_4115"/>
<reference evidence="2" key="1">
    <citation type="submission" date="2017-04" db="EMBL/GenBank/DDBJ databases">
        <authorList>
            <person name="Varghese N."/>
            <person name="Submissions S."/>
        </authorList>
    </citation>
    <scope>NUCLEOTIDE SEQUENCE [LARGE SCALE GENOMIC DNA]</scope>
    <source>
        <strain evidence="2">DSM 16537</strain>
    </source>
</reference>
<dbReference type="PROSITE" id="PS51257">
    <property type="entry name" value="PROKAR_LIPOPROTEIN"/>
    <property type="match status" value="1"/>
</dbReference>
<dbReference type="EMBL" id="LT838813">
    <property type="protein sequence ID" value="SMD45464.1"/>
    <property type="molecule type" value="Genomic_DNA"/>
</dbReference>
<dbReference type="RefSeq" id="WP_084122287.1">
    <property type="nucleotide sequence ID" value="NZ_LT838813.1"/>
</dbReference>
<sequence length="239" mass="27272">MKNLKSIFSSTIILAAMIFSSCNTEEEVPAFGNGEGKLGMAFKLANGNINSSNARIANALVLESGFIQIKELELEVDGRDDNGEFEKEIEINFKDIKKVTFDQFDSSTDFFINIPEGEYYEIELEIDLIDYKNEPSIYIEGTFNGTPLVFEYYGDEIDFEVEIEAEDDDEYFKIDRINNPLALFEINALNWFRNVSESELENAEIKDGKILLSKEVNREIYKKVVESIIASSEIEIELN</sequence>
<accession>A0A1W2H9J9</accession>
<dbReference type="OrthoDB" id="823014at2"/>
<name>A0A1W2H9J9_9BACT</name>
<dbReference type="Proteomes" id="UP000192333">
    <property type="component" value="Chromosome I"/>
</dbReference>
<gene>
    <name evidence="1" type="ORF">SAMN00777080_4115</name>
</gene>
<protein>
    <recommendedName>
        <fullName evidence="3">DUF4382 domain-containing protein</fullName>
    </recommendedName>
</protein>
<dbReference type="AlphaFoldDB" id="A0A1W2H9J9"/>
<evidence type="ECO:0000313" key="2">
    <source>
        <dbReference type="Proteomes" id="UP000192333"/>
    </source>
</evidence>
<evidence type="ECO:0000313" key="1">
    <source>
        <dbReference type="EMBL" id="SMD45464.1"/>
    </source>
</evidence>